<organism evidence="10 11">
    <name type="scientific">Desulfosudis oleivorans (strain DSM 6200 / JCM 39069 / Hxd3)</name>
    <name type="common">Desulfococcus oleovorans</name>
    <dbReference type="NCBI Taxonomy" id="96561"/>
    <lineage>
        <taxon>Bacteria</taxon>
        <taxon>Pseudomonadati</taxon>
        <taxon>Thermodesulfobacteriota</taxon>
        <taxon>Desulfobacteria</taxon>
        <taxon>Desulfobacterales</taxon>
        <taxon>Desulfosudaceae</taxon>
        <taxon>Desulfosudis</taxon>
    </lineage>
</organism>
<feature type="transmembrane region" description="Helical" evidence="7">
    <location>
        <begin position="161"/>
        <end position="180"/>
    </location>
</feature>
<evidence type="ECO:0000259" key="9">
    <source>
        <dbReference type="PROSITE" id="PS51781"/>
    </source>
</evidence>
<dbReference type="STRING" id="96561.Dole_1489"/>
<evidence type="ECO:0000256" key="7">
    <source>
        <dbReference type="SAM" id="Phobius"/>
    </source>
</evidence>
<keyword evidence="6" id="KW-0175">Coiled coil</keyword>
<evidence type="ECO:0000256" key="8">
    <source>
        <dbReference type="SAM" id="SignalP"/>
    </source>
</evidence>
<keyword evidence="5 7" id="KW-0472">Membrane</keyword>
<evidence type="ECO:0000313" key="10">
    <source>
        <dbReference type="EMBL" id="ABW67293.1"/>
    </source>
</evidence>
<dbReference type="HOGENOM" id="CLU_094106_1_1_7"/>
<dbReference type="InterPro" id="IPR016476">
    <property type="entry name" value="SH3_dom_pro"/>
</dbReference>
<dbReference type="OrthoDB" id="5418566at2"/>
<dbReference type="InterPro" id="IPR003646">
    <property type="entry name" value="SH3-like_bac-type"/>
</dbReference>
<sequence>MKAPYFFLAIVVSLLVVFPGYARAVQPGPAYISDTIKITMRTGQGMDNKIVSLLTVGQAIEVLEPGDEWSLIRAANGKEGWILSSFISTTPPNSMVLKQVETRMAALSEQCAGLEAENARLASENASLQERLAAGSDETRAQIENLTRENRLLRDSLGHRFIKWFLAGAGVLLAGFFIGYQSRRERSRLY</sequence>
<keyword evidence="4 7" id="KW-1133">Transmembrane helix</keyword>
<dbReference type="eggNOG" id="COG3807">
    <property type="taxonomic scope" value="Bacteria"/>
</dbReference>
<proteinExistence type="predicted"/>
<dbReference type="KEGG" id="dol:Dole_1489"/>
<feature type="signal peptide" evidence="8">
    <location>
        <begin position="1"/>
        <end position="24"/>
    </location>
</feature>
<dbReference type="Pfam" id="PF08239">
    <property type="entry name" value="SH3_3"/>
    <property type="match status" value="1"/>
</dbReference>
<dbReference type="EMBL" id="CP000859">
    <property type="protein sequence ID" value="ABW67293.1"/>
    <property type="molecule type" value="Genomic_DNA"/>
</dbReference>
<dbReference type="GO" id="GO:0016020">
    <property type="term" value="C:membrane"/>
    <property type="evidence" value="ECO:0007669"/>
    <property type="project" value="UniProtKB-SubCell"/>
</dbReference>
<dbReference type="Proteomes" id="UP000008561">
    <property type="component" value="Chromosome"/>
</dbReference>
<evidence type="ECO:0000313" key="11">
    <source>
        <dbReference type="Proteomes" id="UP000008561"/>
    </source>
</evidence>
<feature type="coiled-coil region" evidence="6">
    <location>
        <begin position="97"/>
        <end position="156"/>
    </location>
</feature>
<evidence type="ECO:0000256" key="3">
    <source>
        <dbReference type="ARBA" id="ARBA00022729"/>
    </source>
</evidence>
<gene>
    <name evidence="10" type="ordered locus">Dole_1489</name>
</gene>
<dbReference type="SMART" id="SM00287">
    <property type="entry name" value="SH3b"/>
    <property type="match status" value="1"/>
</dbReference>
<keyword evidence="3 8" id="KW-0732">Signal</keyword>
<feature type="chain" id="PRO_5002731889" evidence="8">
    <location>
        <begin position="25"/>
        <end position="190"/>
    </location>
</feature>
<accession>A8ZZE0</accession>
<comment type="subcellular location">
    <subcellularLocation>
        <location evidence="1">Membrane</location>
        <topology evidence="1">Single-pass membrane protein</topology>
    </subcellularLocation>
</comment>
<evidence type="ECO:0000256" key="4">
    <source>
        <dbReference type="ARBA" id="ARBA00022989"/>
    </source>
</evidence>
<keyword evidence="2 7" id="KW-0812">Transmembrane</keyword>
<evidence type="ECO:0000256" key="5">
    <source>
        <dbReference type="ARBA" id="ARBA00023136"/>
    </source>
</evidence>
<evidence type="ECO:0000256" key="6">
    <source>
        <dbReference type="SAM" id="Coils"/>
    </source>
</evidence>
<protein>
    <submittedName>
        <fullName evidence="10">SH3 type 3 domain protein</fullName>
    </submittedName>
</protein>
<dbReference type="NCBIfam" id="TIGR04211">
    <property type="entry name" value="SH3_and_anchor"/>
    <property type="match status" value="1"/>
</dbReference>
<evidence type="ECO:0000256" key="2">
    <source>
        <dbReference type="ARBA" id="ARBA00022692"/>
    </source>
</evidence>
<feature type="domain" description="SH3b" evidence="9">
    <location>
        <begin position="27"/>
        <end position="91"/>
    </location>
</feature>
<name>A8ZZE0_DESOH</name>
<dbReference type="AlphaFoldDB" id="A8ZZE0"/>
<dbReference type="Gene3D" id="2.30.30.40">
    <property type="entry name" value="SH3 Domains"/>
    <property type="match status" value="1"/>
</dbReference>
<dbReference type="RefSeq" id="WP_012174909.1">
    <property type="nucleotide sequence ID" value="NC_009943.1"/>
</dbReference>
<keyword evidence="11" id="KW-1185">Reference proteome</keyword>
<reference evidence="10 11" key="1">
    <citation type="submission" date="2007-10" db="EMBL/GenBank/DDBJ databases">
        <title>Complete sequence of Desulfococcus oleovorans Hxd3.</title>
        <authorList>
            <consortium name="US DOE Joint Genome Institute"/>
            <person name="Copeland A."/>
            <person name="Lucas S."/>
            <person name="Lapidus A."/>
            <person name="Barry K."/>
            <person name="Glavina del Rio T."/>
            <person name="Dalin E."/>
            <person name="Tice H."/>
            <person name="Pitluck S."/>
            <person name="Kiss H."/>
            <person name="Brettin T."/>
            <person name="Bruce D."/>
            <person name="Detter J.C."/>
            <person name="Han C."/>
            <person name="Schmutz J."/>
            <person name="Larimer F."/>
            <person name="Land M."/>
            <person name="Hauser L."/>
            <person name="Kyrpides N."/>
            <person name="Kim E."/>
            <person name="Wawrik B."/>
            <person name="Richardson P."/>
        </authorList>
    </citation>
    <scope>NUCLEOTIDE SEQUENCE [LARGE SCALE GENOMIC DNA]</scope>
    <source>
        <strain evidence="11">DSM 6200 / JCM 39069 / Hxd3</strain>
    </source>
</reference>
<evidence type="ECO:0000256" key="1">
    <source>
        <dbReference type="ARBA" id="ARBA00004167"/>
    </source>
</evidence>
<dbReference type="PROSITE" id="PS51781">
    <property type="entry name" value="SH3B"/>
    <property type="match status" value="1"/>
</dbReference>